<dbReference type="InterPro" id="IPR051785">
    <property type="entry name" value="MMCE/EMCE_epimerase"/>
</dbReference>
<dbReference type="EMBL" id="JAOQJX010000001">
    <property type="protein sequence ID" value="MCU6746211.1"/>
    <property type="molecule type" value="Genomic_DNA"/>
</dbReference>
<sequence>MQISQIGLVVSDAKKAIDKYITLENIGPWSIKRISSQNGAVLITEADGKSEELDMTIASIQIDEIEIEIIEPGTENSIYKRFLNEKGEGLHHIRVKTDTPAETETFLSSMKVKGVRQLQEYIWDGGRVISLDTWKELGVVLEVADTTLSQEDRGEYYPAEYSTPISTHKMNIRQFAIVVRDAKPYMKSYRRLLGVNSFDVRHFRPENMKSLHVEGELQIEGFEFICAVVWLENIEIEVIQPIKGKNIYWKFLETRGEGFHHIKDVYPDEEIAKEISRLKPYGIHIMQTGWIDGDSHYYMSTYDDLKMIIEFGNGGKIGPPDYCYPED</sequence>
<proteinExistence type="predicted"/>
<reference evidence="3 4" key="1">
    <citation type="journal article" date="2021" name="ISME Commun">
        <title>Automated analysis of genomic sequences facilitates high-throughput and comprehensive description of bacteria.</title>
        <authorList>
            <person name="Hitch T.C.A."/>
        </authorList>
    </citation>
    <scope>NUCLEOTIDE SEQUENCE [LARGE SCALE GENOMIC DNA]</scope>
    <source>
        <strain evidence="3 4">H2_18</strain>
    </source>
</reference>
<comment type="caution">
    <text evidence="3">The sequence shown here is derived from an EMBL/GenBank/DDBJ whole genome shotgun (WGS) entry which is preliminary data.</text>
</comment>
<evidence type="ECO:0000313" key="4">
    <source>
        <dbReference type="Proteomes" id="UP001652394"/>
    </source>
</evidence>
<dbReference type="PANTHER" id="PTHR43048">
    <property type="entry name" value="METHYLMALONYL-COA EPIMERASE"/>
    <property type="match status" value="1"/>
</dbReference>
<evidence type="ECO:0000259" key="2">
    <source>
        <dbReference type="PROSITE" id="PS51819"/>
    </source>
</evidence>
<dbReference type="InterPro" id="IPR029068">
    <property type="entry name" value="Glyas_Bleomycin-R_OHBP_Dase"/>
</dbReference>
<dbReference type="RefSeq" id="WP_059067647.1">
    <property type="nucleotide sequence ID" value="NZ_JAOQJX010000001.1"/>
</dbReference>
<keyword evidence="1" id="KW-0479">Metal-binding</keyword>
<dbReference type="InterPro" id="IPR037523">
    <property type="entry name" value="VOC_core"/>
</dbReference>
<dbReference type="SUPFAM" id="SSF54593">
    <property type="entry name" value="Glyoxalase/Bleomycin resistance protein/Dihydroxybiphenyl dioxygenase"/>
    <property type="match status" value="1"/>
</dbReference>
<dbReference type="Proteomes" id="UP001652394">
    <property type="component" value="Unassembled WGS sequence"/>
</dbReference>
<evidence type="ECO:0000313" key="3">
    <source>
        <dbReference type="EMBL" id="MCU6746211.1"/>
    </source>
</evidence>
<name>A0ABT2T887_9FIRM</name>
<evidence type="ECO:0000256" key="1">
    <source>
        <dbReference type="ARBA" id="ARBA00022723"/>
    </source>
</evidence>
<dbReference type="PROSITE" id="PS51819">
    <property type="entry name" value="VOC"/>
    <property type="match status" value="1"/>
</dbReference>
<organism evidence="3 4">
    <name type="scientific">Faecalicatena acetigenes</name>
    <dbReference type="NCBI Taxonomy" id="2981790"/>
    <lineage>
        <taxon>Bacteria</taxon>
        <taxon>Bacillati</taxon>
        <taxon>Bacillota</taxon>
        <taxon>Clostridia</taxon>
        <taxon>Lachnospirales</taxon>
        <taxon>Lachnospiraceae</taxon>
        <taxon>Faecalicatena</taxon>
    </lineage>
</organism>
<keyword evidence="4" id="KW-1185">Reference proteome</keyword>
<accession>A0ABT2T887</accession>
<feature type="domain" description="VOC" evidence="2">
    <location>
        <begin position="2"/>
        <end position="146"/>
    </location>
</feature>
<dbReference type="Pfam" id="PF13669">
    <property type="entry name" value="Glyoxalase_4"/>
    <property type="match status" value="2"/>
</dbReference>
<gene>
    <name evidence="3" type="ORF">OCV51_00805</name>
</gene>
<dbReference type="Gene3D" id="3.10.180.10">
    <property type="entry name" value="2,3-Dihydroxybiphenyl 1,2-Dioxygenase, domain 1"/>
    <property type="match status" value="2"/>
</dbReference>
<dbReference type="PANTHER" id="PTHR43048:SF3">
    <property type="entry name" value="METHYLMALONYL-COA EPIMERASE, MITOCHONDRIAL"/>
    <property type="match status" value="1"/>
</dbReference>
<protein>
    <submittedName>
        <fullName evidence="3">VOC family protein</fullName>
    </submittedName>
</protein>